<feature type="transmembrane region" description="Helical" evidence="2">
    <location>
        <begin position="393"/>
        <end position="416"/>
    </location>
</feature>
<name>A0A9W8A6J4_9FUNG</name>
<dbReference type="AlphaFoldDB" id="A0A9W8A6J4"/>
<feature type="region of interest" description="Disordered" evidence="1">
    <location>
        <begin position="328"/>
        <end position="353"/>
    </location>
</feature>
<protein>
    <submittedName>
        <fullName evidence="3">Uncharacterized protein</fullName>
    </submittedName>
</protein>
<feature type="compositionally biased region" description="Low complexity" evidence="1">
    <location>
        <begin position="330"/>
        <end position="353"/>
    </location>
</feature>
<keyword evidence="2" id="KW-1133">Transmembrane helix</keyword>
<feature type="transmembrane region" description="Helical" evidence="2">
    <location>
        <begin position="47"/>
        <end position="68"/>
    </location>
</feature>
<dbReference type="EMBL" id="JANBPU010000044">
    <property type="protein sequence ID" value="KAJ1918470.1"/>
    <property type="molecule type" value="Genomic_DNA"/>
</dbReference>
<feature type="transmembrane region" description="Helical" evidence="2">
    <location>
        <begin position="364"/>
        <end position="387"/>
    </location>
</feature>
<feature type="transmembrane region" description="Helical" evidence="2">
    <location>
        <begin position="159"/>
        <end position="179"/>
    </location>
</feature>
<keyword evidence="2" id="KW-0472">Membrane</keyword>
<reference evidence="3" key="1">
    <citation type="submission" date="2022-07" db="EMBL/GenBank/DDBJ databases">
        <title>Phylogenomic reconstructions and comparative analyses of Kickxellomycotina fungi.</title>
        <authorList>
            <person name="Reynolds N.K."/>
            <person name="Stajich J.E."/>
            <person name="Barry K."/>
            <person name="Grigoriev I.V."/>
            <person name="Crous P."/>
            <person name="Smith M.E."/>
        </authorList>
    </citation>
    <scope>NUCLEOTIDE SEQUENCE</scope>
    <source>
        <strain evidence="3">NBRC 100468</strain>
    </source>
</reference>
<dbReference type="OrthoDB" id="3251871at2759"/>
<evidence type="ECO:0000256" key="2">
    <source>
        <dbReference type="SAM" id="Phobius"/>
    </source>
</evidence>
<sequence length="800" mass="88205">MGIDIGEALKFAAGNGTPESVHTTSFELPDVGFLKVIYIKLGAWSNVGYVLSIVSIVCSLLVIGTVLAHISHHGIRERPSFRLSASLAISDILCSVFQILVFQFPNIFSNASEKSIRGFIYMFQAGLVSFVYLTSCIVIQLILTVAMNKHWLARKISPWYEVVAWPLSMITASSSMVAFDHIKWLKAFNSLVFIDQTKQKMMTTIGGVYSINLFCILVCSITCIIICFKIWPVWSTSSKLRPAEGFNNSNVTTGTAIFNTIVGAEVTQSNNFVSRQNTVCNTKKRTDVITIVDPKYPYSNERSTDLSVTVIDAKSDIQYGQRKSISDVRLSSSHGTSSLFGSRNNRSSSCSNVHNRRTNKVRLAILRILLYPAIPAITQLPLIITLLSSHPASALTISAVVLPASQGIINFILFFMNPMFDPMWSKAVKKYRHYGFLGRGGTGSNPDVNEKQITENSVEISVDQLELPHVAATANTTKKGSAGGDLSNSLVGTSHTDFELTSSDSTDALSSQATKKQHRGWFSWIRTTSSSLWRSESTTKTGSPIHSAVEITSRRYTRGGIPTSTPSFYDASNSQQRFNTPPTTIFSPICRALSVPSEKIRRSIKRLSRKSNNSKRNSMIITPPSTSTNNVVISSPLNINGMIYPFSPKPANSGSVVARDTANTRHIDSVVISSHQINPIPIYRHQCPANFTANNTNGAATASIDSNDNPLATIIIARNNSIPQNRNNSSVKKKNINQQQQHLRQSLRPKFDPRTPWEYQDSLDTFCSSSLPVMNSNSFFNYYKRYSTGSVSTKSESIVL</sequence>
<dbReference type="Proteomes" id="UP001150538">
    <property type="component" value="Unassembled WGS sequence"/>
</dbReference>
<feature type="transmembrane region" description="Helical" evidence="2">
    <location>
        <begin position="80"/>
        <end position="101"/>
    </location>
</feature>
<organism evidence="3 4">
    <name type="scientific">Mycoemilia scoparia</name>
    <dbReference type="NCBI Taxonomy" id="417184"/>
    <lineage>
        <taxon>Eukaryota</taxon>
        <taxon>Fungi</taxon>
        <taxon>Fungi incertae sedis</taxon>
        <taxon>Zoopagomycota</taxon>
        <taxon>Kickxellomycotina</taxon>
        <taxon>Kickxellomycetes</taxon>
        <taxon>Kickxellales</taxon>
        <taxon>Kickxellaceae</taxon>
        <taxon>Mycoemilia</taxon>
    </lineage>
</organism>
<feature type="transmembrane region" description="Helical" evidence="2">
    <location>
        <begin position="121"/>
        <end position="147"/>
    </location>
</feature>
<proteinExistence type="predicted"/>
<evidence type="ECO:0000313" key="4">
    <source>
        <dbReference type="Proteomes" id="UP001150538"/>
    </source>
</evidence>
<accession>A0A9W8A6J4</accession>
<gene>
    <name evidence="3" type="ORF">H4219_002564</name>
</gene>
<keyword evidence="4" id="KW-1185">Reference proteome</keyword>
<evidence type="ECO:0000313" key="3">
    <source>
        <dbReference type="EMBL" id="KAJ1918470.1"/>
    </source>
</evidence>
<feature type="transmembrane region" description="Helical" evidence="2">
    <location>
        <begin position="209"/>
        <end position="231"/>
    </location>
</feature>
<comment type="caution">
    <text evidence="3">The sequence shown here is derived from an EMBL/GenBank/DDBJ whole genome shotgun (WGS) entry which is preliminary data.</text>
</comment>
<keyword evidence="2" id="KW-0812">Transmembrane</keyword>
<evidence type="ECO:0000256" key="1">
    <source>
        <dbReference type="SAM" id="MobiDB-lite"/>
    </source>
</evidence>